<evidence type="ECO:0000313" key="2">
    <source>
        <dbReference type="Proteomes" id="UP001152795"/>
    </source>
</evidence>
<evidence type="ECO:0000313" key="1">
    <source>
        <dbReference type="EMBL" id="CAB4011628.1"/>
    </source>
</evidence>
<dbReference type="EMBL" id="CACRXK020007214">
    <property type="protein sequence ID" value="CAB4011628.1"/>
    <property type="molecule type" value="Genomic_DNA"/>
</dbReference>
<dbReference type="Pfam" id="PF18758">
    <property type="entry name" value="KDZ"/>
    <property type="match status" value="1"/>
</dbReference>
<keyword evidence="2" id="KW-1185">Reference proteome</keyword>
<comment type="caution">
    <text evidence="1">The sequence shown here is derived from an EMBL/GenBank/DDBJ whole genome shotgun (WGS) entry which is preliminary data.</text>
</comment>
<proteinExistence type="predicted"/>
<protein>
    <submittedName>
        <fullName evidence="1">Uncharacterized protein</fullName>
    </submittedName>
</protein>
<dbReference type="Proteomes" id="UP001152795">
    <property type="component" value="Unassembled WGS sequence"/>
</dbReference>
<reference evidence="1" key="1">
    <citation type="submission" date="2020-04" db="EMBL/GenBank/DDBJ databases">
        <authorList>
            <person name="Alioto T."/>
            <person name="Alioto T."/>
            <person name="Gomez Garrido J."/>
        </authorList>
    </citation>
    <scope>NUCLEOTIDE SEQUENCE</scope>
    <source>
        <strain evidence="1">A484AB</strain>
    </source>
</reference>
<dbReference type="InterPro" id="IPR040521">
    <property type="entry name" value="KDZ"/>
</dbReference>
<dbReference type="AlphaFoldDB" id="A0A6S7JK67"/>
<dbReference type="PANTHER" id="PTHR33104">
    <property type="entry name" value="SI:DKEY-29D5.2"/>
    <property type="match status" value="1"/>
</dbReference>
<name>A0A6S7JK67_PARCT</name>
<organism evidence="1 2">
    <name type="scientific">Paramuricea clavata</name>
    <name type="common">Red gorgonian</name>
    <name type="synonym">Violescent sea-whip</name>
    <dbReference type="NCBI Taxonomy" id="317549"/>
    <lineage>
        <taxon>Eukaryota</taxon>
        <taxon>Metazoa</taxon>
        <taxon>Cnidaria</taxon>
        <taxon>Anthozoa</taxon>
        <taxon>Octocorallia</taxon>
        <taxon>Malacalcyonacea</taxon>
        <taxon>Plexauridae</taxon>
        <taxon>Paramuricea</taxon>
    </lineage>
</organism>
<gene>
    <name evidence="1" type="ORF">PACLA_8A065775</name>
</gene>
<dbReference type="OrthoDB" id="5983814at2759"/>
<dbReference type="PANTHER" id="PTHR33104:SF2">
    <property type="entry name" value="CXC3 LIKE CYSTEINE CLUSTER DOMAIN-CONTAINING PROTEIN"/>
    <property type="match status" value="1"/>
</dbReference>
<accession>A0A6S7JK67</accession>
<sequence length="641" mass="73716">MHELDVLQGKQWADCPSCFGSQHSCHVDGNAKLYRYKSVPRGERKCYYENTFIEDDEVVEEHLNKIYSNKSAKGHSNNSYCGSSHWKAARNTINRQSKLDETGLVVAGCRHSLAQCAVNMHQGELYGYTHYLQINRLVHHNVKFLWQDVICKYWPWFTSLPKDLSPDEAFSMAPALSIMHGKAHVWSCQVTWGGRWQLGSGYTAGEEVEQINSYISRLGSTTKYMHAAGRNEALTEHVLHWNKLKILKLPISLCKKYVYIKKLIEENTKELDELVNELNLSACREEFGNWATEITACGKRSKFEMTKRETDLVSFYELYTEVREAVALKPFLDVAGDATEIERNDGNSEMYAQALAKHQDMEKKEKKLKNLESTLSVLGNELGKQQALQEGRNLLALRKRISIREGIEMLSFSISQRKKNISRLADSSKQRARLRSKNALEKKKLEDSITQYNIVNRLLETNLEVEDVTSENALDGNFPWIDPQDNKAALSLRLKRKPVEVHLNGIRLNEELGLLEDEMYKFLCYYKDNILSSLDTRLRSIVNDDLLDEDLDEDIRQSEQGKYRALRCSRLAMAGEAALIKSGMFFCKKMIREAIAVFKRTIDGTLDVDEYIDSEDEDHEDDEEIATREENEEVVEDDNED</sequence>